<evidence type="ECO:0000259" key="5">
    <source>
        <dbReference type="Pfam" id="PF18962"/>
    </source>
</evidence>
<reference evidence="6 7" key="1">
    <citation type="submission" date="2018-07" db="EMBL/GenBank/DDBJ databases">
        <title>Genomic Encyclopedia of Type Strains, Phase IV (KMG-IV): sequencing the most valuable type-strain genomes for metagenomic binning, comparative biology and taxonomic classification.</title>
        <authorList>
            <person name="Goeker M."/>
        </authorList>
    </citation>
    <scope>NUCLEOTIDE SEQUENCE [LARGE SCALE GENOMIC DNA]</scope>
    <source>
        <strain evidence="6 7">DSM 21410</strain>
    </source>
</reference>
<evidence type="ECO:0000256" key="1">
    <source>
        <dbReference type="ARBA" id="ARBA00006429"/>
    </source>
</evidence>
<dbReference type="InterPro" id="IPR044925">
    <property type="entry name" value="His-Me_finger_sf"/>
</dbReference>
<sequence>MNKVLNCLIILCIGVNHILFGQHLVLTTDSIWFTPTEYGDTTTAVLQITNPGTEPVLVTSIQLGKAYNDNSFGLLSAPLVFYPGIQQLIVNFHPQNDIYYRVPLIINTQNAGGDYCILLCGQGKFASPISQFTENKTGQILKQSVKNYLINHTNLGYNGARDLMYSKCDNINTYVTCLYTARKAQFNSRTGANANNFNAEHVFPQSFFNSNEPMRSDVHHLYSTDETANNIRANYPYGVVSGSPSWQNNGSKYLNGIFEPRDSAKGKVARSLLYFVWRYQDYNSFVAQQENLLLAWHYQFLPDPIDLRRDSIIAHHQGKSNVLVRYPYILNRINSLTGQADFPASTNFSWSSDTIYTKSSHTEVYLAIWNQGHYTLHVDTVWSDTPLLSQISIDQSNISAFSASRCTLSLPQNLASGLYSINAKSGAIVKKVYINHSNTLNILDIHFSPDIEIYPNPAMEVLTIKSSLQLRDLNIYTLTGIKVLSQPFSEQVNLQKLSSGTYILTITDNFGNQFAKKISVVR</sequence>
<dbReference type="GO" id="GO:0004518">
    <property type="term" value="F:nuclease activity"/>
    <property type="evidence" value="ECO:0007669"/>
    <property type="project" value="UniProtKB-KW"/>
</dbReference>
<dbReference type="InterPro" id="IPR007346">
    <property type="entry name" value="Endonuclease-I"/>
</dbReference>
<evidence type="ECO:0000256" key="2">
    <source>
        <dbReference type="ARBA" id="ARBA00022722"/>
    </source>
</evidence>
<gene>
    <name evidence="6" type="ORF">DES35_10366</name>
</gene>
<evidence type="ECO:0000256" key="4">
    <source>
        <dbReference type="ARBA" id="ARBA00022801"/>
    </source>
</evidence>
<dbReference type="GO" id="GO:0016787">
    <property type="term" value="F:hydrolase activity"/>
    <property type="evidence" value="ECO:0007669"/>
    <property type="project" value="UniProtKB-KW"/>
</dbReference>
<keyword evidence="7" id="KW-1185">Reference proteome</keyword>
<dbReference type="NCBIfam" id="TIGR04183">
    <property type="entry name" value="Por_Secre_tail"/>
    <property type="match status" value="1"/>
</dbReference>
<accession>A0A369A4B9</accession>
<dbReference type="EMBL" id="QPJS01000003">
    <property type="protein sequence ID" value="RCX03186.1"/>
    <property type="molecule type" value="Genomic_DNA"/>
</dbReference>
<comment type="similarity">
    <text evidence="1">Belongs to the EndA/NucM nuclease family.</text>
</comment>
<dbReference type="SUPFAM" id="SSF54060">
    <property type="entry name" value="His-Me finger endonucleases"/>
    <property type="match status" value="1"/>
</dbReference>
<keyword evidence="4" id="KW-0378">Hydrolase</keyword>
<dbReference type="PANTHER" id="PTHR33607">
    <property type="entry name" value="ENDONUCLEASE-1"/>
    <property type="match status" value="1"/>
</dbReference>
<feature type="domain" description="Secretion system C-terminal sorting" evidence="5">
    <location>
        <begin position="453"/>
        <end position="519"/>
    </location>
</feature>
<name>A0A369A4B9_9FLAO</name>
<dbReference type="Pfam" id="PF18962">
    <property type="entry name" value="Por_Secre_tail"/>
    <property type="match status" value="1"/>
</dbReference>
<evidence type="ECO:0000256" key="3">
    <source>
        <dbReference type="ARBA" id="ARBA00022729"/>
    </source>
</evidence>
<dbReference type="AlphaFoldDB" id="A0A369A4B9"/>
<evidence type="ECO:0000313" key="6">
    <source>
        <dbReference type="EMBL" id="RCX03186.1"/>
    </source>
</evidence>
<evidence type="ECO:0000313" key="7">
    <source>
        <dbReference type="Proteomes" id="UP000253517"/>
    </source>
</evidence>
<dbReference type="RefSeq" id="WP_084180141.1">
    <property type="nucleotide sequence ID" value="NZ_BHZF01000003.1"/>
</dbReference>
<comment type="caution">
    <text evidence="6">The sequence shown here is derived from an EMBL/GenBank/DDBJ whole genome shotgun (WGS) entry which is preliminary data.</text>
</comment>
<keyword evidence="3" id="KW-0732">Signal</keyword>
<organism evidence="6 7">
    <name type="scientific">Schleiferia thermophila</name>
    <dbReference type="NCBI Taxonomy" id="884107"/>
    <lineage>
        <taxon>Bacteria</taxon>
        <taxon>Pseudomonadati</taxon>
        <taxon>Bacteroidota</taxon>
        <taxon>Flavobacteriia</taxon>
        <taxon>Flavobacteriales</taxon>
        <taxon>Schleiferiaceae</taxon>
        <taxon>Schleiferia</taxon>
    </lineage>
</organism>
<dbReference type="Pfam" id="PF04231">
    <property type="entry name" value="Endonuclease_1"/>
    <property type="match status" value="1"/>
</dbReference>
<keyword evidence="2" id="KW-0540">Nuclease</keyword>
<protein>
    <submittedName>
        <fullName evidence="6">Putative secreted protein (Por secretion system target)</fullName>
    </submittedName>
</protein>
<dbReference type="InterPro" id="IPR026444">
    <property type="entry name" value="Secre_tail"/>
</dbReference>
<proteinExistence type="inferred from homology"/>
<dbReference type="Proteomes" id="UP000253517">
    <property type="component" value="Unassembled WGS sequence"/>
</dbReference>
<dbReference type="PANTHER" id="PTHR33607:SF2">
    <property type="entry name" value="ENDONUCLEASE-1"/>
    <property type="match status" value="1"/>
</dbReference>